<protein>
    <submittedName>
        <fullName evidence="1">Uncharacterized protein</fullName>
    </submittedName>
</protein>
<sequence>MPNNNHEFDQLDLWHDTYIFMKIGSAQDTRGNTYIGHEIMQFYLDDQATRGYTWFSTESLSNGMAESQVTAFQEAIHQGHKVGMIFVIGRDAGGTNDIAYTAEVLNVYSKPEPGYCPERNAFPTLWHKKARIWIKLTNLMLNRTLSVTDFVIKSTGNSLQTVINRSQFHFGYVQRVWRE</sequence>
<gene>
    <name evidence="1" type="ORF">EDD73_102155</name>
</gene>
<dbReference type="EMBL" id="SLXT01000002">
    <property type="protein sequence ID" value="TCP68759.1"/>
    <property type="molecule type" value="Genomic_DNA"/>
</dbReference>
<dbReference type="AlphaFoldDB" id="A0A4R2S027"/>
<accession>A0A4R2S027</accession>
<evidence type="ECO:0000313" key="1">
    <source>
        <dbReference type="EMBL" id="TCP68759.1"/>
    </source>
</evidence>
<proteinExistence type="predicted"/>
<name>A0A4R2S027_9FIRM</name>
<dbReference type="RefSeq" id="WP_131917948.1">
    <property type="nucleotide sequence ID" value="NZ_JAOQNU010000002.1"/>
</dbReference>
<organism evidence="1 2">
    <name type="scientific">Heliophilum fasciatum</name>
    <dbReference type="NCBI Taxonomy" id="35700"/>
    <lineage>
        <taxon>Bacteria</taxon>
        <taxon>Bacillati</taxon>
        <taxon>Bacillota</taxon>
        <taxon>Clostridia</taxon>
        <taxon>Eubacteriales</taxon>
        <taxon>Heliobacteriaceae</taxon>
        <taxon>Heliophilum</taxon>
    </lineage>
</organism>
<reference evidence="1 2" key="1">
    <citation type="submission" date="2019-03" db="EMBL/GenBank/DDBJ databases">
        <title>Genomic Encyclopedia of Type Strains, Phase IV (KMG-IV): sequencing the most valuable type-strain genomes for metagenomic binning, comparative biology and taxonomic classification.</title>
        <authorList>
            <person name="Goeker M."/>
        </authorList>
    </citation>
    <scope>NUCLEOTIDE SEQUENCE [LARGE SCALE GENOMIC DNA]</scope>
    <source>
        <strain evidence="1 2">DSM 11170</strain>
    </source>
</reference>
<keyword evidence="2" id="KW-1185">Reference proteome</keyword>
<dbReference type="Proteomes" id="UP000294813">
    <property type="component" value="Unassembled WGS sequence"/>
</dbReference>
<dbReference type="OrthoDB" id="1957476at2"/>
<evidence type="ECO:0000313" key="2">
    <source>
        <dbReference type="Proteomes" id="UP000294813"/>
    </source>
</evidence>
<comment type="caution">
    <text evidence="1">The sequence shown here is derived from an EMBL/GenBank/DDBJ whole genome shotgun (WGS) entry which is preliminary data.</text>
</comment>